<keyword evidence="3 10" id="KW-0812">Transmembrane</keyword>
<evidence type="ECO:0000313" key="11">
    <source>
        <dbReference type="EMBL" id="AQK48636.1"/>
    </source>
</evidence>
<keyword evidence="5 8" id="KW-0560">Oxidoreductase</keyword>
<comment type="cofactor">
    <cofactor evidence="7">
        <name>heme</name>
        <dbReference type="ChEBI" id="CHEBI:30413"/>
    </cofactor>
</comment>
<dbReference type="Gene3D" id="1.10.630.10">
    <property type="entry name" value="Cytochrome P450"/>
    <property type="match status" value="1"/>
</dbReference>
<evidence type="ECO:0000256" key="10">
    <source>
        <dbReference type="SAM" id="Phobius"/>
    </source>
</evidence>
<name>A0A1D6PP69_MAIZE</name>
<dbReference type="InterPro" id="IPR001128">
    <property type="entry name" value="Cyt_P450"/>
</dbReference>
<evidence type="ECO:0000256" key="6">
    <source>
        <dbReference type="ARBA" id="ARBA00023136"/>
    </source>
</evidence>
<keyword evidence="7 8" id="KW-0349">Heme</keyword>
<feature type="region of interest" description="Disordered" evidence="9">
    <location>
        <begin position="46"/>
        <end position="66"/>
    </location>
</feature>
<gene>
    <name evidence="11" type="ORF">ZEAMMB73_Zm00001d048705</name>
</gene>
<dbReference type="GO" id="GO:0020037">
    <property type="term" value="F:heme binding"/>
    <property type="evidence" value="ECO:0007669"/>
    <property type="project" value="InterPro"/>
</dbReference>
<proteinExistence type="inferred from homology"/>
<dbReference type="PANTHER" id="PTHR47956:SF138">
    <property type="entry name" value="CYTOCHROME P450"/>
    <property type="match status" value="1"/>
</dbReference>
<dbReference type="AlphaFoldDB" id="A0A1D6PP69"/>
<evidence type="ECO:0000256" key="1">
    <source>
        <dbReference type="ARBA" id="ARBA00004167"/>
    </source>
</evidence>
<dbReference type="EMBL" id="CM000780">
    <property type="protein sequence ID" value="AQK48636.1"/>
    <property type="molecule type" value="Genomic_DNA"/>
</dbReference>
<evidence type="ECO:0000256" key="9">
    <source>
        <dbReference type="SAM" id="MobiDB-lite"/>
    </source>
</evidence>
<evidence type="ECO:0000256" key="5">
    <source>
        <dbReference type="ARBA" id="ARBA00023002"/>
    </source>
</evidence>
<feature type="transmembrane region" description="Helical" evidence="10">
    <location>
        <begin position="25"/>
        <end position="43"/>
    </location>
</feature>
<keyword evidence="6 10" id="KW-0472">Membrane</keyword>
<dbReference type="InterPro" id="IPR002401">
    <property type="entry name" value="Cyt_P450_E_grp-I"/>
</dbReference>
<dbReference type="SUPFAM" id="SSF48264">
    <property type="entry name" value="Cytochrome P450"/>
    <property type="match status" value="1"/>
</dbReference>
<dbReference type="GO" id="GO:0004497">
    <property type="term" value="F:monooxygenase activity"/>
    <property type="evidence" value="ECO:0007669"/>
    <property type="project" value="UniProtKB-KW"/>
</dbReference>
<comment type="similarity">
    <text evidence="2 8">Belongs to the cytochrome P450 family.</text>
</comment>
<organism evidence="11">
    <name type="scientific">Zea mays</name>
    <name type="common">Maize</name>
    <dbReference type="NCBI Taxonomy" id="4577"/>
    <lineage>
        <taxon>Eukaryota</taxon>
        <taxon>Viridiplantae</taxon>
        <taxon>Streptophyta</taxon>
        <taxon>Embryophyta</taxon>
        <taxon>Tracheophyta</taxon>
        <taxon>Spermatophyta</taxon>
        <taxon>Magnoliopsida</taxon>
        <taxon>Liliopsida</taxon>
        <taxon>Poales</taxon>
        <taxon>Poaceae</taxon>
        <taxon>PACMAD clade</taxon>
        <taxon>Panicoideae</taxon>
        <taxon>Andropogonodae</taxon>
        <taxon>Andropogoneae</taxon>
        <taxon>Tripsacinae</taxon>
        <taxon>Zea</taxon>
    </lineage>
</organism>
<evidence type="ECO:0000256" key="8">
    <source>
        <dbReference type="RuleBase" id="RU000461"/>
    </source>
</evidence>
<keyword evidence="7 8" id="KW-0479">Metal-binding</keyword>
<sequence>MALQAAYEYLQQAVGHGAWSSTQTLTLLLIAVPTVLLLLASLAKSTSSSGRGKPPLPPSPPGTLPIVGHLHHIGPQTHIGRDPAVWEKPEEFMPERFMRDGWDKSNSYSGQDFRYLPFGSGRRICPGANFALATMEIMLANLMYHFDWEVPNEKEDGGGKVSMDETFGLMLRRNEPLYLVPRAV</sequence>
<dbReference type="GO" id="GO:0005506">
    <property type="term" value="F:iron ion binding"/>
    <property type="evidence" value="ECO:0007669"/>
    <property type="project" value="InterPro"/>
</dbReference>
<dbReference type="InterPro" id="IPR036396">
    <property type="entry name" value="Cyt_P450_sf"/>
</dbReference>
<accession>A0A1D6PP69</accession>
<protein>
    <submittedName>
        <fullName evidence="11">Benzoxazinone synthesis5</fullName>
    </submittedName>
</protein>
<feature type="binding site" description="axial binding residue" evidence="7">
    <location>
        <position position="125"/>
    </location>
    <ligand>
        <name>heme</name>
        <dbReference type="ChEBI" id="CHEBI:30413"/>
    </ligand>
    <ligandPart>
        <name>Fe</name>
        <dbReference type="ChEBI" id="CHEBI:18248"/>
    </ligandPart>
</feature>
<dbReference type="ExpressionAtlas" id="A0A1D6PP69">
    <property type="expression patterns" value="baseline and differential"/>
</dbReference>
<dbReference type="Pfam" id="PF00067">
    <property type="entry name" value="p450"/>
    <property type="match status" value="1"/>
</dbReference>
<evidence type="ECO:0000256" key="7">
    <source>
        <dbReference type="PIRSR" id="PIRSR602401-1"/>
    </source>
</evidence>
<evidence type="ECO:0000256" key="3">
    <source>
        <dbReference type="ARBA" id="ARBA00022692"/>
    </source>
</evidence>
<dbReference type="PROSITE" id="PS00086">
    <property type="entry name" value="CYTOCHROME_P450"/>
    <property type="match status" value="1"/>
</dbReference>
<dbReference type="GO" id="GO:0016020">
    <property type="term" value="C:membrane"/>
    <property type="evidence" value="ECO:0007669"/>
    <property type="project" value="UniProtKB-SubCell"/>
</dbReference>
<feature type="compositionally biased region" description="Pro residues" evidence="9">
    <location>
        <begin position="54"/>
        <end position="63"/>
    </location>
</feature>
<keyword evidence="8" id="KW-0503">Monooxygenase</keyword>
<reference evidence="11" key="1">
    <citation type="submission" date="2015-12" db="EMBL/GenBank/DDBJ databases">
        <title>Update maize B73 reference genome by single molecule sequencing technologies.</title>
        <authorList>
            <consortium name="Maize Genome Sequencing Project"/>
            <person name="Ware D."/>
        </authorList>
    </citation>
    <scope>NUCLEOTIDE SEQUENCE</scope>
    <source>
        <tissue evidence="11">Seedling</tissue>
    </source>
</reference>
<dbReference type="PRINTS" id="PR00463">
    <property type="entry name" value="EP450I"/>
</dbReference>
<dbReference type="PANTHER" id="PTHR47956">
    <property type="entry name" value="CYTOCHROME P450 71B11-RELATED"/>
    <property type="match status" value="1"/>
</dbReference>
<evidence type="ECO:0000256" key="4">
    <source>
        <dbReference type="ARBA" id="ARBA00022989"/>
    </source>
</evidence>
<dbReference type="InterPro" id="IPR050193">
    <property type="entry name" value="Cytochrome_P450_71"/>
</dbReference>
<keyword evidence="7 8" id="KW-0408">Iron</keyword>
<keyword evidence="4 10" id="KW-1133">Transmembrane helix</keyword>
<dbReference type="InterPro" id="IPR017972">
    <property type="entry name" value="Cyt_P450_CS"/>
</dbReference>
<comment type="subcellular location">
    <subcellularLocation>
        <location evidence="1">Membrane</location>
        <topology evidence="1">Single-pass membrane protein</topology>
    </subcellularLocation>
</comment>
<dbReference type="GO" id="GO:0016705">
    <property type="term" value="F:oxidoreductase activity, acting on paired donors, with incorporation or reduction of molecular oxygen"/>
    <property type="evidence" value="ECO:0007669"/>
    <property type="project" value="InterPro"/>
</dbReference>
<evidence type="ECO:0000256" key="2">
    <source>
        <dbReference type="ARBA" id="ARBA00010617"/>
    </source>
</evidence>